<dbReference type="Gene3D" id="3.40.190.10">
    <property type="entry name" value="Periplasmic binding protein-like II"/>
    <property type="match status" value="2"/>
</dbReference>
<dbReference type="InterPro" id="IPR015168">
    <property type="entry name" value="SsuA/THI5"/>
</dbReference>
<dbReference type="Proteomes" id="UP000501648">
    <property type="component" value="Chromosome"/>
</dbReference>
<feature type="domain" description="SsuA/THI5-like" evidence="1">
    <location>
        <begin position="86"/>
        <end position="299"/>
    </location>
</feature>
<gene>
    <name evidence="2" type="ORF">C798_21615</name>
</gene>
<dbReference type="AlphaFoldDB" id="A0A6M3ZW16"/>
<dbReference type="PANTHER" id="PTHR30024:SF21">
    <property type="entry name" value="ABC TRANSPORTER SUBSTRATE-BINDING PROTEIN"/>
    <property type="match status" value="1"/>
</dbReference>
<organism evidence="2 3">
    <name type="scientific">Herbaspirillum rubrisubalbicans Os34</name>
    <dbReference type="NCBI Taxonomy" id="1235827"/>
    <lineage>
        <taxon>Bacteria</taxon>
        <taxon>Pseudomonadati</taxon>
        <taxon>Pseudomonadota</taxon>
        <taxon>Betaproteobacteria</taxon>
        <taxon>Burkholderiales</taxon>
        <taxon>Oxalobacteraceae</taxon>
        <taxon>Herbaspirillum</taxon>
    </lineage>
</organism>
<evidence type="ECO:0000259" key="1">
    <source>
        <dbReference type="Pfam" id="PF09084"/>
    </source>
</evidence>
<proteinExistence type="predicted"/>
<dbReference type="PANTHER" id="PTHR30024">
    <property type="entry name" value="ALIPHATIC SULFONATES-BINDING PROTEIN-RELATED"/>
    <property type="match status" value="1"/>
</dbReference>
<dbReference type="EMBL" id="CP008956">
    <property type="protein sequence ID" value="QJQ02726.1"/>
    <property type="molecule type" value="Genomic_DNA"/>
</dbReference>
<dbReference type="SUPFAM" id="SSF53850">
    <property type="entry name" value="Periplasmic binding protein-like II"/>
    <property type="match status" value="1"/>
</dbReference>
<name>A0A6M3ZW16_9BURK</name>
<dbReference type="Pfam" id="PF09084">
    <property type="entry name" value="NMT1"/>
    <property type="match status" value="1"/>
</dbReference>
<evidence type="ECO:0000313" key="3">
    <source>
        <dbReference type="Proteomes" id="UP000501648"/>
    </source>
</evidence>
<accession>A0A6M3ZW16</accession>
<sequence>MLGRRCPCFPASIIPVHLHSHHTMTQDLLLPAPELQPNRTRRALLRAGGVAALSGLGATLATRQAWSAGPPQKITFAWSQIAFCLSPVVVAQEKGFFEKNGLQVELLNWGGSTDQLLEALATGKADVGVGLIHRWLKPLESGFDVKVIGSAHGGCLRMLGARDAGVTDWKQLKGKTIGVSDINSPAKNFFAIHLAKRGVDVEKDVQWRVYPADLLDVAVKKGEVQAIADGDPNLYLIEKRNRGAFAEIGNNAKGEYQDKICCITGARGEFVRNNRPAAAAVVRSIIQASEYVAENPNEAAKLYAKYSPKIPVEDLRALLTDLTYHNHPTGTVLRSEVEYFARDFHTAGVLKKSTDPARFANHVTVDVLA</sequence>
<protein>
    <submittedName>
        <fullName evidence="2">ABC transporter substrate-binding protein</fullName>
    </submittedName>
</protein>
<evidence type="ECO:0000313" key="2">
    <source>
        <dbReference type="EMBL" id="QJQ02726.1"/>
    </source>
</evidence>
<reference evidence="2 3" key="1">
    <citation type="journal article" date="2012" name="J. Bacteriol.">
        <title>Genome sequence of the pathogenic Herbaspirillum seropedicae strain Os34, isolated from rice roots.</title>
        <authorList>
            <person name="Ye W."/>
            <person name="Ye S."/>
            <person name="Liu J."/>
            <person name="Chang S."/>
            <person name="Chen M."/>
            <person name="Zhu B."/>
            <person name="Guo L."/>
            <person name="An Q."/>
        </authorList>
    </citation>
    <scope>NUCLEOTIDE SEQUENCE [LARGE SCALE GENOMIC DNA]</scope>
    <source>
        <strain evidence="2 3">Os34</strain>
    </source>
</reference>